<keyword evidence="3" id="KW-1185">Reference proteome</keyword>
<reference evidence="2 3" key="1">
    <citation type="journal article" date="2014" name="Genome Announc.">
        <title>Draft Genome Sequence of Fervidicella metallireducens Strain AeBT, an Iron-Reducing Thermoanaerobe from the Great Artesian Basin.</title>
        <authorList>
            <person name="Patel B.K."/>
        </authorList>
    </citation>
    <scope>NUCLEOTIDE SEQUENCE [LARGE SCALE GENOMIC DNA]</scope>
    <source>
        <strain evidence="2 3">AeB</strain>
    </source>
</reference>
<keyword evidence="1" id="KW-0472">Membrane</keyword>
<comment type="caution">
    <text evidence="2">The sequence shown here is derived from an EMBL/GenBank/DDBJ whole genome shotgun (WGS) entry which is preliminary data.</text>
</comment>
<proteinExistence type="predicted"/>
<dbReference type="OrthoDB" id="9796702at2"/>
<dbReference type="InterPro" id="IPR036514">
    <property type="entry name" value="SGNH_hydro_sf"/>
</dbReference>
<dbReference type="RefSeq" id="WP_035379189.1">
    <property type="nucleotide sequence ID" value="NZ_AZQP01000015.1"/>
</dbReference>
<name>A0A017RWD9_9CLOT</name>
<dbReference type="EMBL" id="AZQP01000015">
    <property type="protein sequence ID" value="EYE88719.1"/>
    <property type="molecule type" value="Genomic_DNA"/>
</dbReference>
<evidence type="ECO:0000256" key="1">
    <source>
        <dbReference type="SAM" id="Phobius"/>
    </source>
</evidence>
<dbReference type="Pfam" id="PF07611">
    <property type="entry name" value="DUF1574"/>
    <property type="match status" value="1"/>
</dbReference>
<evidence type="ECO:0000313" key="3">
    <source>
        <dbReference type="Proteomes" id="UP000019681"/>
    </source>
</evidence>
<sequence>MLNQPSLYIHSSKKICYSIRILKIFLFILIFLLLDSWLGYELKKIDGAKDTYAKYKWHEFYNMPEESIDLVFLGSSHAYRSFDPFVFDKEIGLKSFNMGSPLQKPVESYYVLKETLEYQKPSVVIFEVYWAIFNDEKYFSTKIWNFDSMKPSPAKFGYLLNVFDTDQYLSALFKSIRYHENTGEYIKILTGKGSKKFTEINYNIKPKNYKGKGFVIENKVAEKEDIVKEFKGRVKETTAEFRWDKKQIRYLDKIIKLCKEKNIELILVTAPVAPSYFDAMQKYKYNYEDIHNKVKEIALENKLEYIDYNLKNSEAALFSDKDFSDNNHLNYEGAQKISLHLAKKLKIDYLEMYNRKK</sequence>
<dbReference type="Gene3D" id="3.40.50.1110">
    <property type="entry name" value="SGNH hydrolase"/>
    <property type="match status" value="1"/>
</dbReference>
<feature type="transmembrane region" description="Helical" evidence="1">
    <location>
        <begin position="21"/>
        <end position="40"/>
    </location>
</feature>
<dbReference type="Proteomes" id="UP000019681">
    <property type="component" value="Unassembled WGS sequence"/>
</dbReference>
<keyword evidence="1" id="KW-1133">Transmembrane helix</keyword>
<dbReference type="SUPFAM" id="SSF52266">
    <property type="entry name" value="SGNH hydrolase"/>
    <property type="match status" value="1"/>
</dbReference>
<protein>
    <submittedName>
        <fullName evidence="2">Uncharacterized protein</fullName>
    </submittedName>
</protein>
<accession>A0A017RWD9</accession>
<keyword evidence="1" id="KW-0812">Transmembrane</keyword>
<dbReference type="InterPro" id="IPR011468">
    <property type="entry name" value="DUF1574"/>
</dbReference>
<organism evidence="2 3">
    <name type="scientific">Fervidicella metallireducens AeB</name>
    <dbReference type="NCBI Taxonomy" id="1403537"/>
    <lineage>
        <taxon>Bacteria</taxon>
        <taxon>Bacillati</taxon>
        <taxon>Bacillota</taxon>
        <taxon>Clostridia</taxon>
        <taxon>Eubacteriales</taxon>
        <taxon>Clostridiaceae</taxon>
        <taxon>Fervidicella</taxon>
    </lineage>
</organism>
<dbReference type="AlphaFoldDB" id="A0A017RWD9"/>
<evidence type="ECO:0000313" key="2">
    <source>
        <dbReference type="EMBL" id="EYE88719.1"/>
    </source>
</evidence>
<gene>
    <name evidence="2" type="ORF">Q428_06420</name>
</gene>
<dbReference type="STRING" id="1403537.Q428_06420"/>